<dbReference type="InterPro" id="IPR005119">
    <property type="entry name" value="LysR_subst-bd"/>
</dbReference>
<dbReference type="Pfam" id="PF00126">
    <property type="entry name" value="HTH_1"/>
    <property type="match status" value="1"/>
</dbReference>
<evidence type="ECO:0000313" key="7">
    <source>
        <dbReference type="Proteomes" id="UP001441944"/>
    </source>
</evidence>
<keyword evidence="2" id="KW-0805">Transcription regulation</keyword>
<protein>
    <submittedName>
        <fullName evidence="6">Transcriptional regulator GcvA</fullName>
    </submittedName>
</protein>
<organism evidence="6 7">
    <name type="scientific">Pseudophaeobacter arcticus</name>
    <dbReference type="NCBI Taxonomy" id="385492"/>
    <lineage>
        <taxon>Bacteria</taxon>
        <taxon>Pseudomonadati</taxon>
        <taxon>Pseudomonadota</taxon>
        <taxon>Alphaproteobacteria</taxon>
        <taxon>Rhodobacterales</taxon>
        <taxon>Paracoccaceae</taxon>
        <taxon>Pseudophaeobacter</taxon>
    </lineage>
</organism>
<dbReference type="Gene3D" id="3.40.190.10">
    <property type="entry name" value="Periplasmic binding protein-like II"/>
    <property type="match status" value="2"/>
</dbReference>
<keyword evidence="3" id="KW-0238">DNA-binding</keyword>
<dbReference type="PROSITE" id="PS50931">
    <property type="entry name" value="HTH_LYSR"/>
    <property type="match status" value="1"/>
</dbReference>
<evidence type="ECO:0000256" key="1">
    <source>
        <dbReference type="ARBA" id="ARBA00009437"/>
    </source>
</evidence>
<dbReference type="PRINTS" id="PR00039">
    <property type="entry name" value="HTHLYSR"/>
</dbReference>
<dbReference type="RefSeq" id="WP_353396311.1">
    <property type="nucleotide sequence ID" value="NZ_BAABWU010000001.1"/>
</dbReference>
<dbReference type="EMBL" id="BAABWU010000001">
    <property type="protein sequence ID" value="GAA6194718.1"/>
    <property type="molecule type" value="Genomic_DNA"/>
</dbReference>
<proteinExistence type="inferred from homology"/>
<gene>
    <name evidence="6" type="ORF">NBRC116598_01620</name>
</gene>
<dbReference type="InterPro" id="IPR036390">
    <property type="entry name" value="WH_DNA-bd_sf"/>
</dbReference>
<feature type="domain" description="HTH lysR-type" evidence="5">
    <location>
        <begin position="6"/>
        <end position="63"/>
    </location>
</feature>
<sequence length="309" mass="34193">MKTSLPPLGWLRTFEAAARHLSFTGAANDLNMTQSAVSQQIKGLESHLGKTLFHRRPRALELTPTGTTYLPVVREAFRTLTNGTRAISGSQKNVVQVQCNMSFAVQWLSPRLGRFYDAHPDVLLNISTEIWEPRDMAEGADVEIRFSLGLADTVRGELLHRDHYYPVCAPDYAVTLTELHQHRLFDCSNLMANFPAWAEDQGLPWPNPPVSYATTYMACLPAVAAGAGLGLAHDILVSDLIRQGQLIAPFDHRAPVPEAYYLLLSPQAEHAPGAQAFANWLRAEMAQDDCGGKAWPKAFKRTPQAHPDN</sequence>
<dbReference type="PANTHER" id="PTHR30537">
    <property type="entry name" value="HTH-TYPE TRANSCRIPTIONAL REGULATOR"/>
    <property type="match status" value="1"/>
</dbReference>
<evidence type="ECO:0000256" key="4">
    <source>
        <dbReference type="ARBA" id="ARBA00023163"/>
    </source>
</evidence>
<comment type="caution">
    <text evidence="6">The sequence shown here is derived from an EMBL/GenBank/DDBJ whole genome shotgun (WGS) entry which is preliminary data.</text>
</comment>
<dbReference type="InterPro" id="IPR036388">
    <property type="entry name" value="WH-like_DNA-bd_sf"/>
</dbReference>
<dbReference type="SUPFAM" id="SSF53850">
    <property type="entry name" value="Periplasmic binding protein-like II"/>
    <property type="match status" value="1"/>
</dbReference>
<evidence type="ECO:0000313" key="6">
    <source>
        <dbReference type="EMBL" id="GAA6194718.1"/>
    </source>
</evidence>
<dbReference type="PANTHER" id="PTHR30537:SF26">
    <property type="entry name" value="GLYCINE CLEAVAGE SYSTEM TRANSCRIPTIONAL ACTIVATOR"/>
    <property type="match status" value="1"/>
</dbReference>
<dbReference type="Proteomes" id="UP001441944">
    <property type="component" value="Unassembled WGS sequence"/>
</dbReference>
<dbReference type="InterPro" id="IPR000847">
    <property type="entry name" value="LysR_HTH_N"/>
</dbReference>
<comment type="similarity">
    <text evidence="1">Belongs to the LysR transcriptional regulatory family.</text>
</comment>
<dbReference type="SUPFAM" id="SSF46785">
    <property type="entry name" value="Winged helix' DNA-binding domain"/>
    <property type="match status" value="1"/>
</dbReference>
<dbReference type="InterPro" id="IPR058163">
    <property type="entry name" value="LysR-type_TF_proteobact-type"/>
</dbReference>
<reference evidence="6 7" key="1">
    <citation type="submission" date="2024-04" db="EMBL/GenBank/DDBJ databases">
        <title>Draft genome sequence of Pseudophaeobacter arcticus NBRC 116598.</title>
        <authorList>
            <person name="Miyakawa T."/>
            <person name="Kusuya Y."/>
            <person name="Miura T."/>
        </authorList>
    </citation>
    <scope>NUCLEOTIDE SEQUENCE [LARGE SCALE GENOMIC DNA]</scope>
    <source>
        <strain evidence="6 7">SU-CL00105</strain>
    </source>
</reference>
<evidence type="ECO:0000259" key="5">
    <source>
        <dbReference type="PROSITE" id="PS50931"/>
    </source>
</evidence>
<dbReference type="Pfam" id="PF03466">
    <property type="entry name" value="LysR_substrate"/>
    <property type="match status" value="1"/>
</dbReference>
<name>A0ABQ0AFW7_9RHOB</name>
<dbReference type="Gene3D" id="1.10.10.10">
    <property type="entry name" value="Winged helix-like DNA-binding domain superfamily/Winged helix DNA-binding domain"/>
    <property type="match status" value="1"/>
</dbReference>
<keyword evidence="7" id="KW-1185">Reference proteome</keyword>
<accession>A0ABQ0AFW7</accession>
<keyword evidence="4" id="KW-0804">Transcription</keyword>
<evidence type="ECO:0000256" key="2">
    <source>
        <dbReference type="ARBA" id="ARBA00023015"/>
    </source>
</evidence>
<evidence type="ECO:0000256" key="3">
    <source>
        <dbReference type="ARBA" id="ARBA00023125"/>
    </source>
</evidence>